<evidence type="ECO:0000313" key="3">
    <source>
        <dbReference type="EMBL" id="EXB02772.1"/>
    </source>
</evidence>
<dbReference type="EMBL" id="JEWH01000125">
    <property type="protein sequence ID" value="EXB02772.1"/>
    <property type="molecule type" value="Genomic_DNA"/>
</dbReference>
<sequence>MNDEEYKKICKKIKKVHDKITPTGRLSTARSDAICGFLICAISDGLEEEKKYVGERSYKRYINDLKKCGITEKFINKEHEREKAIRKFQEEYPEIIHALLNIDFKNQVPEGYEPPKSQYNIEEIIDKKIK</sequence>
<gene>
    <name evidence="3" type="ORF">J512_4278</name>
    <name evidence="2" type="ORF">J512_4371</name>
    <name evidence="1" type="ORF">J512_4373</name>
</gene>
<dbReference type="RefSeq" id="WP_032051958.1">
    <property type="nucleotide sequence ID" value="NZ_JEWH01000125.1"/>
</dbReference>
<dbReference type="EMBL" id="JEWH01000147">
    <property type="protein sequence ID" value="EXB00998.1"/>
    <property type="molecule type" value="Genomic_DNA"/>
</dbReference>
<evidence type="ECO:0000313" key="1">
    <source>
        <dbReference type="EMBL" id="EXB00734.1"/>
    </source>
</evidence>
<comment type="caution">
    <text evidence="2">The sequence shown here is derived from an EMBL/GenBank/DDBJ whole genome shotgun (WGS) entry which is preliminary data.</text>
</comment>
<proteinExistence type="predicted"/>
<evidence type="ECO:0000313" key="4">
    <source>
        <dbReference type="Proteomes" id="UP000020595"/>
    </source>
</evidence>
<organism evidence="2 4">
    <name type="scientific">Acinetobacter baumannii (strain 1295743)</name>
    <dbReference type="NCBI Taxonomy" id="1310613"/>
    <lineage>
        <taxon>Bacteria</taxon>
        <taxon>Pseudomonadati</taxon>
        <taxon>Pseudomonadota</taxon>
        <taxon>Gammaproteobacteria</taxon>
        <taxon>Moraxellales</taxon>
        <taxon>Moraxellaceae</taxon>
        <taxon>Acinetobacter</taxon>
        <taxon>Acinetobacter calcoaceticus/baumannii complex</taxon>
    </lineage>
</organism>
<name>A0A009IAP8_ACIB9</name>
<dbReference type="EMBL" id="JEWH01000148">
    <property type="protein sequence ID" value="EXB00734.1"/>
    <property type="molecule type" value="Genomic_DNA"/>
</dbReference>
<dbReference type="PATRIC" id="fig|1310613.3.peg.4066"/>
<reference evidence="2 4" key="1">
    <citation type="submission" date="2014-02" db="EMBL/GenBank/DDBJ databases">
        <title>Comparative genomics and transcriptomics to identify genetic mechanisms underlying the emergence of carbapenem resistant Acinetobacter baumannii (CRAb).</title>
        <authorList>
            <person name="Harris A.D."/>
            <person name="Johnson K.J."/>
            <person name="George J."/>
            <person name="Shefchek K."/>
            <person name="Daugherty S.C."/>
            <person name="Parankush S."/>
            <person name="Sadzewicz L."/>
            <person name="Tallon L."/>
            <person name="Sengamalay N."/>
            <person name="Hazen T.H."/>
            <person name="Rasko D.A."/>
        </authorList>
    </citation>
    <scope>NUCLEOTIDE SEQUENCE [LARGE SCALE GENOMIC DNA]</scope>
    <source>
        <strain evidence="2 4">1295743</strain>
    </source>
</reference>
<dbReference type="AlphaFoldDB" id="A0A009IAP8"/>
<protein>
    <submittedName>
        <fullName evidence="2">Uncharacterized protein</fullName>
    </submittedName>
</protein>
<accession>A0A009IAP8</accession>
<evidence type="ECO:0000313" key="2">
    <source>
        <dbReference type="EMBL" id="EXB00998.1"/>
    </source>
</evidence>
<dbReference type="Proteomes" id="UP000020595">
    <property type="component" value="Unassembled WGS sequence"/>
</dbReference>